<dbReference type="InterPro" id="IPR030678">
    <property type="entry name" value="Peptide/Ni-bd"/>
</dbReference>
<keyword evidence="3" id="KW-0813">Transport</keyword>
<dbReference type="Gene3D" id="3.10.105.10">
    <property type="entry name" value="Dipeptide-binding Protein, Domain 3"/>
    <property type="match status" value="1"/>
</dbReference>
<dbReference type="PANTHER" id="PTHR30290:SF23">
    <property type="entry name" value="PERIPLASMIC MUREIN PEPTIDE-BINDING PROTEIN"/>
    <property type="match status" value="1"/>
</dbReference>
<dbReference type="GO" id="GO:1904680">
    <property type="term" value="F:peptide transmembrane transporter activity"/>
    <property type="evidence" value="ECO:0007669"/>
    <property type="project" value="TreeGrafter"/>
</dbReference>
<dbReference type="CDD" id="cd08504">
    <property type="entry name" value="PBP2_OppA"/>
    <property type="match status" value="1"/>
</dbReference>
<comment type="similarity">
    <text evidence="2">Belongs to the bacterial solute-binding protein 5 family.</text>
</comment>
<feature type="signal peptide" evidence="5">
    <location>
        <begin position="1"/>
        <end position="23"/>
    </location>
</feature>
<dbReference type="SUPFAM" id="SSF53850">
    <property type="entry name" value="Periplasmic binding protein-like II"/>
    <property type="match status" value="1"/>
</dbReference>
<feature type="chain" id="PRO_5008594237" evidence="5">
    <location>
        <begin position="24"/>
        <end position="539"/>
    </location>
</feature>
<evidence type="ECO:0000256" key="2">
    <source>
        <dbReference type="ARBA" id="ARBA00005695"/>
    </source>
</evidence>
<feature type="domain" description="Solute-binding protein family 5" evidence="6">
    <location>
        <begin position="79"/>
        <end position="454"/>
    </location>
</feature>
<dbReference type="Proteomes" id="UP000078410">
    <property type="component" value="Unassembled WGS sequence"/>
</dbReference>
<keyword evidence="8" id="KW-1185">Reference proteome</keyword>
<dbReference type="Gene3D" id="3.90.76.10">
    <property type="entry name" value="Dipeptide-binding Protein, Domain 1"/>
    <property type="match status" value="1"/>
</dbReference>
<keyword evidence="4 5" id="KW-0732">Signal</keyword>
<dbReference type="AlphaFoldDB" id="A0A1B7IPS6"/>
<dbReference type="RefSeq" id="WP_064558700.1">
    <property type="nucleotide sequence ID" value="NZ_LXER01000017.1"/>
</dbReference>
<dbReference type="PANTHER" id="PTHR30290">
    <property type="entry name" value="PERIPLASMIC BINDING COMPONENT OF ABC TRANSPORTER"/>
    <property type="match status" value="1"/>
</dbReference>
<dbReference type="PIRSF" id="PIRSF002741">
    <property type="entry name" value="MppA"/>
    <property type="match status" value="1"/>
</dbReference>
<evidence type="ECO:0000256" key="5">
    <source>
        <dbReference type="SAM" id="SignalP"/>
    </source>
</evidence>
<dbReference type="PATRIC" id="fig|1354251.4.peg.1681"/>
<comment type="caution">
    <text evidence="7">The sequence shown here is derived from an EMBL/GenBank/DDBJ whole genome shotgun (WGS) entry which is preliminary data.</text>
</comment>
<dbReference type="GO" id="GO:0015833">
    <property type="term" value="P:peptide transport"/>
    <property type="evidence" value="ECO:0007669"/>
    <property type="project" value="TreeGrafter"/>
</dbReference>
<evidence type="ECO:0000313" key="7">
    <source>
        <dbReference type="EMBL" id="OAT31737.1"/>
    </source>
</evidence>
<protein>
    <submittedName>
        <fullName evidence="7">Periplasmic murein peptide-binding protein</fullName>
    </submittedName>
</protein>
<evidence type="ECO:0000256" key="3">
    <source>
        <dbReference type="ARBA" id="ARBA00022448"/>
    </source>
</evidence>
<dbReference type="GO" id="GO:0043190">
    <property type="term" value="C:ATP-binding cassette (ABC) transporter complex"/>
    <property type="evidence" value="ECO:0007669"/>
    <property type="project" value="InterPro"/>
</dbReference>
<organism evidence="7 8">
    <name type="scientific">Buttiauxella brennerae ATCC 51605</name>
    <dbReference type="NCBI Taxonomy" id="1354251"/>
    <lineage>
        <taxon>Bacteria</taxon>
        <taxon>Pseudomonadati</taxon>
        <taxon>Pseudomonadota</taxon>
        <taxon>Gammaproteobacteria</taxon>
        <taxon>Enterobacterales</taxon>
        <taxon>Enterobacteriaceae</taxon>
        <taxon>Buttiauxella</taxon>
    </lineage>
</organism>
<dbReference type="Pfam" id="PF00496">
    <property type="entry name" value="SBP_bac_5"/>
    <property type="match status" value="1"/>
</dbReference>
<accession>A0A1B7IPS6</accession>
<evidence type="ECO:0000259" key="6">
    <source>
        <dbReference type="Pfam" id="PF00496"/>
    </source>
</evidence>
<dbReference type="Gene3D" id="3.40.190.10">
    <property type="entry name" value="Periplasmic binding protein-like II"/>
    <property type="match status" value="1"/>
</dbReference>
<evidence type="ECO:0000256" key="4">
    <source>
        <dbReference type="ARBA" id="ARBA00022729"/>
    </source>
</evidence>
<sequence>MRIPFRITTCALTLACLCSQSWAADVPAGTKLAADQSLVRHIKDEPASLDPVKAVGLPEIQVIRDLFEGLVNQNEKGQLEPGVATKWQSNDNRTWTFTLRDNARWSDGTPVTAQDFVYSWQRLVDPKNTSPFAWFAALAGINNAQAIIDGKMPADKLGVTAVDARTLRINLDKPVPYFPNLTANFSFYPVPKAVVEKFGNDWTKPGNLVGNGAYALKERIVNEKLVAVQNKNYWDDSKTVITQVTFIPINQESSATKRYLAGDIDITESFPKNLYQKLLKDIPGQVYTPPQLGTYYYAFNTQKGPTADQRVRLALSMTIDRHIMADKVLGTGEKPAWRFTPDVTAGFKPAPSPFEQMSQEEANAQAKTLLQAAGYGPTKPLKLTLLYNTSENHQKIAIAVASMWKKNLGVDVKLQNQEWKTYIDSRNTGNFDVIRASWVGDYNEPSTFLSLLTAAHSGNISRFNSPEYDKILAQASQETTDAARNKDYNQAEKIIQEQAPIAPIYQYTNGRLIKPWLKGYPINNPEDVAYSRTMYIVAH</sequence>
<name>A0A1B7IPS6_9ENTR</name>
<evidence type="ECO:0000313" key="8">
    <source>
        <dbReference type="Proteomes" id="UP000078410"/>
    </source>
</evidence>
<dbReference type="GO" id="GO:0030288">
    <property type="term" value="C:outer membrane-bounded periplasmic space"/>
    <property type="evidence" value="ECO:0007669"/>
    <property type="project" value="TreeGrafter"/>
</dbReference>
<comment type="subcellular location">
    <subcellularLocation>
        <location evidence="1">Cell envelope</location>
    </subcellularLocation>
</comment>
<dbReference type="InterPro" id="IPR000914">
    <property type="entry name" value="SBP_5_dom"/>
</dbReference>
<dbReference type="OrthoDB" id="9801912at2"/>
<dbReference type="FunFam" id="3.10.105.10:FF:000001">
    <property type="entry name" value="Oligopeptide ABC transporter, oligopeptide-binding protein"/>
    <property type="match status" value="1"/>
</dbReference>
<evidence type="ECO:0000256" key="1">
    <source>
        <dbReference type="ARBA" id="ARBA00004196"/>
    </source>
</evidence>
<proteinExistence type="inferred from homology"/>
<dbReference type="FunFam" id="3.90.76.10:FF:000001">
    <property type="entry name" value="Oligopeptide ABC transporter substrate-binding protein"/>
    <property type="match status" value="1"/>
</dbReference>
<reference evidence="7 8" key="1">
    <citation type="submission" date="2016-04" db="EMBL/GenBank/DDBJ databases">
        <title>ATOL: Assembling a taxonomically balanced genome-scale reconstruction of the evolutionary history of the Enterobacteriaceae.</title>
        <authorList>
            <person name="Plunkett G.III."/>
            <person name="Neeno-Eckwall E.C."/>
            <person name="Glasner J.D."/>
            <person name="Perna N.T."/>
        </authorList>
    </citation>
    <scope>NUCLEOTIDE SEQUENCE [LARGE SCALE GENOMIC DNA]</scope>
    <source>
        <strain evidence="7 8">ATCC 51605</strain>
    </source>
</reference>
<gene>
    <name evidence="7" type="ORF">M975_1627</name>
</gene>
<dbReference type="EMBL" id="LXER01000017">
    <property type="protein sequence ID" value="OAT31737.1"/>
    <property type="molecule type" value="Genomic_DNA"/>
</dbReference>
<dbReference type="InterPro" id="IPR039424">
    <property type="entry name" value="SBP_5"/>
</dbReference>